<feature type="signal peptide" evidence="1">
    <location>
        <begin position="1"/>
        <end position="20"/>
    </location>
</feature>
<reference evidence="2" key="2">
    <citation type="submission" date="2020-11" db="EMBL/GenBank/DDBJ databases">
        <authorList>
            <person name="McCartney M.A."/>
            <person name="Auch B."/>
            <person name="Kono T."/>
            <person name="Mallez S."/>
            <person name="Becker A."/>
            <person name="Gohl D.M."/>
            <person name="Silverstein K.A.T."/>
            <person name="Koren S."/>
            <person name="Bechman K.B."/>
            <person name="Herman A."/>
            <person name="Abrahante J.E."/>
            <person name="Garbe J."/>
        </authorList>
    </citation>
    <scope>NUCLEOTIDE SEQUENCE</scope>
    <source>
        <strain evidence="2">Duluth1</strain>
        <tissue evidence="2">Whole animal</tissue>
    </source>
</reference>
<feature type="chain" id="PRO_5039307925" evidence="1">
    <location>
        <begin position="21"/>
        <end position="52"/>
    </location>
</feature>
<dbReference type="Proteomes" id="UP000828390">
    <property type="component" value="Unassembled WGS sequence"/>
</dbReference>
<evidence type="ECO:0000256" key="1">
    <source>
        <dbReference type="SAM" id="SignalP"/>
    </source>
</evidence>
<keyword evidence="3" id="KW-1185">Reference proteome</keyword>
<gene>
    <name evidence="2" type="ORF">DPMN_107905</name>
</gene>
<name>A0A9D4K7J9_DREPO</name>
<keyword evidence="1" id="KW-0732">Signal</keyword>
<accession>A0A9D4K7J9</accession>
<organism evidence="2 3">
    <name type="scientific">Dreissena polymorpha</name>
    <name type="common">Zebra mussel</name>
    <name type="synonym">Mytilus polymorpha</name>
    <dbReference type="NCBI Taxonomy" id="45954"/>
    <lineage>
        <taxon>Eukaryota</taxon>
        <taxon>Metazoa</taxon>
        <taxon>Spiralia</taxon>
        <taxon>Lophotrochozoa</taxon>
        <taxon>Mollusca</taxon>
        <taxon>Bivalvia</taxon>
        <taxon>Autobranchia</taxon>
        <taxon>Heteroconchia</taxon>
        <taxon>Euheterodonta</taxon>
        <taxon>Imparidentia</taxon>
        <taxon>Neoheterodontei</taxon>
        <taxon>Myida</taxon>
        <taxon>Dreissenoidea</taxon>
        <taxon>Dreissenidae</taxon>
        <taxon>Dreissena</taxon>
    </lineage>
</organism>
<sequence>MDTLALTFVFMLTSVVDVLGKPPAEQELHYYLLKVRTCNITHVITCHILFPM</sequence>
<reference evidence="2" key="1">
    <citation type="journal article" date="2019" name="bioRxiv">
        <title>The Genome of the Zebra Mussel, Dreissena polymorpha: A Resource for Invasive Species Research.</title>
        <authorList>
            <person name="McCartney M.A."/>
            <person name="Auch B."/>
            <person name="Kono T."/>
            <person name="Mallez S."/>
            <person name="Zhang Y."/>
            <person name="Obille A."/>
            <person name="Becker A."/>
            <person name="Abrahante J.E."/>
            <person name="Garbe J."/>
            <person name="Badalamenti J.P."/>
            <person name="Herman A."/>
            <person name="Mangelson H."/>
            <person name="Liachko I."/>
            <person name="Sullivan S."/>
            <person name="Sone E.D."/>
            <person name="Koren S."/>
            <person name="Silverstein K.A.T."/>
            <person name="Beckman K.B."/>
            <person name="Gohl D.M."/>
        </authorList>
    </citation>
    <scope>NUCLEOTIDE SEQUENCE</scope>
    <source>
        <strain evidence="2">Duluth1</strain>
        <tissue evidence="2">Whole animal</tissue>
    </source>
</reference>
<comment type="caution">
    <text evidence="2">The sequence shown here is derived from an EMBL/GenBank/DDBJ whole genome shotgun (WGS) entry which is preliminary data.</text>
</comment>
<dbReference type="AlphaFoldDB" id="A0A9D4K7J9"/>
<evidence type="ECO:0000313" key="3">
    <source>
        <dbReference type="Proteomes" id="UP000828390"/>
    </source>
</evidence>
<proteinExistence type="predicted"/>
<protein>
    <submittedName>
        <fullName evidence="2">Uncharacterized protein</fullName>
    </submittedName>
</protein>
<evidence type="ECO:0000313" key="2">
    <source>
        <dbReference type="EMBL" id="KAH3834575.1"/>
    </source>
</evidence>
<dbReference type="EMBL" id="JAIWYP010000004">
    <property type="protein sequence ID" value="KAH3834575.1"/>
    <property type="molecule type" value="Genomic_DNA"/>
</dbReference>